<proteinExistence type="predicted"/>
<name>A0AAX3Y3B0_9CAUD</name>
<organism evidence="1 2">
    <name type="scientific">Staphylococcus phage 110</name>
    <dbReference type="NCBI Taxonomy" id="3038194"/>
    <lineage>
        <taxon>Viruses</taxon>
        <taxon>Duplodnaviria</taxon>
        <taxon>Heunggongvirae</taxon>
        <taxon>Uroviricota</taxon>
        <taxon>Caudoviricetes</taxon>
        <taxon>Herelleviridae</taxon>
        <taxon>Twortvirinae</taxon>
        <taxon>Sepunavirus</taxon>
    </lineage>
</organism>
<evidence type="ECO:0000313" key="1">
    <source>
        <dbReference type="EMBL" id="WJJ58305.1"/>
    </source>
</evidence>
<sequence length="174" mass="20664">MYLILNVEMDSGCIELIGKTNDEEVAKYYRDNYDADFNSMINYINTDDIGIVDKDNLNDTQRYFVYNQQINLKRVNHYFEMQELKEDSQYRQEFFNTRKFDILEEGSFEINFVSHSRNELDVYIRYTTDDENLNFNSIVNPLLPTIQFILTQAKKADIRSTDKIRTMINQLGGN</sequence>
<dbReference type="EMBL" id="OQ448195">
    <property type="protein sequence ID" value="WJJ58305.1"/>
    <property type="molecule type" value="Genomic_DNA"/>
</dbReference>
<gene>
    <name evidence="1" type="ORF">110_00141</name>
</gene>
<accession>A0AAX3Y3B0</accession>
<dbReference type="Proteomes" id="UP001431544">
    <property type="component" value="Segment"/>
</dbReference>
<protein>
    <submittedName>
        <fullName evidence="1">Uncharacterized protein</fullName>
    </submittedName>
</protein>
<reference evidence="1" key="1">
    <citation type="journal article" date="2023" name="Front. Cell. Infect. Microbiol.">
        <title>Isolation and in vitro characterization of novel S. epidermidis phages for therapeutic applications.</title>
        <authorList>
            <person name="Strancar V."/>
            <person name="Marusic M."/>
            <person name="Tusar J."/>
            <person name="Pracek N."/>
            <person name="Kolenc M."/>
            <person name="Suster K."/>
            <person name="Horvat S."/>
            <person name="Janez N."/>
            <person name="Peterka M."/>
        </authorList>
    </citation>
    <scope>NUCLEOTIDE SEQUENCE</scope>
</reference>
<evidence type="ECO:0000313" key="2">
    <source>
        <dbReference type="Proteomes" id="UP001431544"/>
    </source>
</evidence>